<name>A0A9P8PJC4_WICPI</name>
<sequence>TSEEFDRSRARGKSSAGGSKEKSYGSENSKSTTASEATTSNKRRSSAGNDLRPNVDLSKNRNPYTEGTSGSRSSNPTNSQGVNLQAATVGDNYHYKNSELSHKIDSSKFNTDEIPGSFESGNYTTSGAGASSYDKSSKPRTLVDSEFDTAHEGVEGEQHKGIYEAVVDAVKAPFSS</sequence>
<evidence type="ECO:0000313" key="3">
    <source>
        <dbReference type="Proteomes" id="UP000774326"/>
    </source>
</evidence>
<feature type="region of interest" description="Disordered" evidence="1">
    <location>
        <begin position="101"/>
        <end position="139"/>
    </location>
</feature>
<proteinExistence type="predicted"/>
<accession>A0A9P8PJC4</accession>
<dbReference type="EMBL" id="JAEUBG010005756">
    <property type="protein sequence ID" value="KAH3672892.1"/>
    <property type="molecule type" value="Genomic_DNA"/>
</dbReference>
<feature type="compositionally biased region" description="Polar residues" evidence="1">
    <location>
        <begin position="119"/>
        <end position="129"/>
    </location>
</feature>
<gene>
    <name evidence="2" type="ORF">WICPIJ_010003</name>
</gene>
<keyword evidence="3" id="KW-1185">Reference proteome</keyword>
<protein>
    <submittedName>
        <fullName evidence="2">Uncharacterized protein</fullName>
    </submittedName>
</protein>
<dbReference type="AlphaFoldDB" id="A0A9P8PJC4"/>
<feature type="compositionally biased region" description="Low complexity" evidence="1">
    <location>
        <begin position="25"/>
        <end position="40"/>
    </location>
</feature>
<feature type="compositionally biased region" description="Polar residues" evidence="1">
    <location>
        <begin position="60"/>
        <end position="85"/>
    </location>
</feature>
<feature type="non-terminal residue" evidence="2">
    <location>
        <position position="1"/>
    </location>
</feature>
<evidence type="ECO:0000256" key="1">
    <source>
        <dbReference type="SAM" id="MobiDB-lite"/>
    </source>
</evidence>
<reference evidence="2" key="2">
    <citation type="submission" date="2021-01" db="EMBL/GenBank/DDBJ databases">
        <authorList>
            <person name="Schikora-Tamarit M.A."/>
        </authorList>
    </citation>
    <scope>NUCLEOTIDE SEQUENCE</scope>
    <source>
        <strain evidence="2">CBS2887</strain>
    </source>
</reference>
<dbReference type="Proteomes" id="UP000774326">
    <property type="component" value="Unassembled WGS sequence"/>
</dbReference>
<evidence type="ECO:0000313" key="2">
    <source>
        <dbReference type="EMBL" id="KAH3672892.1"/>
    </source>
</evidence>
<organism evidence="2 3">
    <name type="scientific">Wickerhamomyces pijperi</name>
    <name type="common">Yeast</name>
    <name type="synonym">Pichia pijperi</name>
    <dbReference type="NCBI Taxonomy" id="599730"/>
    <lineage>
        <taxon>Eukaryota</taxon>
        <taxon>Fungi</taxon>
        <taxon>Dikarya</taxon>
        <taxon>Ascomycota</taxon>
        <taxon>Saccharomycotina</taxon>
        <taxon>Saccharomycetes</taxon>
        <taxon>Phaffomycetales</taxon>
        <taxon>Wickerhamomycetaceae</taxon>
        <taxon>Wickerhamomyces</taxon>
    </lineage>
</organism>
<comment type="caution">
    <text evidence="2">The sequence shown here is derived from an EMBL/GenBank/DDBJ whole genome shotgun (WGS) entry which is preliminary data.</text>
</comment>
<feature type="region of interest" description="Disordered" evidence="1">
    <location>
        <begin position="1"/>
        <end position="85"/>
    </location>
</feature>
<reference evidence="2" key="1">
    <citation type="journal article" date="2021" name="Open Biol.">
        <title>Shared evolutionary footprints suggest mitochondrial oxidative damage underlies multiple complex I losses in fungi.</title>
        <authorList>
            <person name="Schikora-Tamarit M.A."/>
            <person name="Marcet-Houben M."/>
            <person name="Nosek J."/>
            <person name="Gabaldon T."/>
        </authorList>
    </citation>
    <scope>NUCLEOTIDE SEQUENCE</scope>
    <source>
        <strain evidence="2">CBS2887</strain>
    </source>
</reference>